<accession>A0A9P8ZX65</accession>
<protein>
    <submittedName>
        <fullName evidence="2">Uncharacterized protein</fullName>
    </submittedName>
</protein>
<sequence length="56" mass="6512">MTVSSNDYWSRRTEHLAVQLLLSILGLSFVVPRLCVRFLKPHTHGWDDFLMVVNLV</sequence>
<dbReference type="Proteomes" id="UP000758603">
    <property type="component" value="Unassembled WGS sequence"/>
</dbReference>
<dbReference type="AlphaFoldDB" id="A0A9P8ZX65"/>
<evidence type="ECO:0000313" key="3">
    <source>
        <dbReference type="Proteomes" id="UP000758603"/>
    </source>
</evidence>
<dbReference type="EMBL" id="JAGPXC010000004">
    <property type="protein sequence ID" value="KAH6653778.1"/>
    <property type="molecule type" value="Genomic_DNA"/>
</dbReference>
<dbReference type="GeneID" id="70131537"/>
<feature type="transmembrane region" description="Helical" evidence="1">
    <location>
        <begin position="16"/>
        <end position="36"/>
    </location>
</feature>
<organism evidence="2 3">
    <name type="scientific">Truncatella angustata</name>
    <dbReference type="NCBI Taxonomy" id="152316"/>
    <lineage>
        <taxon>Eukaryota</taxon>
        <taxon>Fungi</taxon>
        <taxon>Dikarya</taxon>
        <taxon>Ascomycota</taxon>
        <taxon>Pezizomycotina</taxon>
        <taxon>Sordariomycetes</taxon>
        <taxon>Xylariomycetidae</taxon>
        <taxon>Amphisphaeriales</taxon>
        <taxon>Sporocadaceae</taxon>
        <taxon>Truncatella</taxon>
    </lineage>
</organism>
<keyword evidence="1" id="KW-0812">Transmembrane</keyword>
<keyword evidence="3" id="KW-1185">Reference proteome</keyword>
<evidence type="ECO:0000313" key="2">
    <source>
        <dbReference type="EMBL" id="KAH6653778.1"/>
    </source>
</evidence>
<reference evidence="2" key="1">
    <citation type="journal article" date="2021" name="Nat. Commun.">
        <title>Genetic determinants of endophytism in the Arabidopsis root mycobiome.</title>
        <authorList>
            <person name="Mesny F."/>
            <person name="Miyauchi S."/>
            <person name="Thiergart T."/>
            <person name="Pickel B."/>
            <person name="Atanasova L."/>
            <person name="Karlsson M."/>
            <person name="Huettel B."/>
            <person name="Barry K.W."/>
            <person name="Haridas S."/>
            <person name="Chen C."/>
            <person name="Bauer D."/>
            <person name="Andreopoulos W."/>
            <person name="Pangilinan J."/>
            <person name="LaButti K."/>
            <person name="Riley R."/>
            <person name="Lipzen A."/>
            <person name="Clum A."/>
            <person name="Drula E."/>
            <person name="Henrissat B."/>
            <person name="Kohler A."/>
            <person name="Grigoriev I.V."/>
            <person name="Martin F.M."/>
            <person name="Hacquard S."/>
        </authorList>
    </citation>
    <scope>NUCLEOTIDE SEQUENCE</scope>
    <source>
        <strain evidence="2">MPI-SDFR-AT-0073</strain>
    </source>
</reference>
<dbReference type="RefSeq" id="XP_045958048.1">
    <property type="nucleotide sequence ID" value="XM_046102645.1"/>
</dbReference>
<keyword evidence="1" id="KW-0472">Membrane</keyword>
<evidence type="ECO:0000256" key="1">
    <source>
        <dbReference type="SAM" id="Phobius"/>
    </source>
</evidence>
<comment type="caution">
    <text evidence="2">The sequence shown here is derived from an EMBL/GenBank/DDBJ whole genome shotgun (WGS) entry which is preliminary data.</text>
</comment>
<gene>
    <name evidence="2" type="ORF">BKA67DRAFT_563139</name>
</gene>
<proteinExistence type="predicted"/>
<keyword evidence="1" id="KW-1133">Transmembrane helix</keyword>
<name>A0A9P8ZX65_9PEZI</name>